<dbReference type="RefSeq" id="WP_006104045.1">
    <property type="nucleotide sequence ID" value="NZ_DS989861.1"/>
</dbReference>
<feature type="transmembrane region" description="Helical" evidence="2">
    <location>
        <begin position="20"/>
        <end position="40"/>
    </location>
</feature>
<feature type="domain" description="RCK C-terminal" evidence="4">
    <location>
        <begin position="253"/>
        <end position="336"/>
    </location>
</feature>
<dbReference type="AlphaFoldDB" id="B4VYU8"/>
<gene>
    <name evidence="5" type="ORF">MC7420_3331</name>
</gene>
<evidence type="ECO:0000256" key="2">
    <source>
        <dbReference type="SAM" id="Phobius"/>
    </source>
</evidence>
<sequence>MACLYRTFSPPSMRLNSPTYFTLLLLMNIVLGVFVFHYGLSISYIDAVYFVVTIVTTIGFGDFNLAAAPLGIKIYGIYLMLSGAGGYAILFSLVVDRLIKNKLLEITGKKTYKMENHVIICGFGKVGQKILDTLLLLGDSVLVIEKNEETQIDLLQNQNIPYIIGDICQAETLTKAAVAKCKAIIFCTDNDLANLEGALTAQEIEPNVRIVLRIYDQTLARKIQNGFNLKLVFSTSTLAAPTFAQAAHDENIISTTRVQNEVFLTTKILITSQSQLDGIRFAELQNQLEVAGLVLYKANGRQIRFPQADEVLQGGDEMIVTISRDSYKTIKRLNKRKQ</sequence>
<dbReference type="Pfam" id="PF07885">
    <property type="entry name" value="Ion_trans_2"/>
    <property type="match status" value="1"/>
</dbReference>
<dbReference type="STRING" id="118168.MC7420_3331"/>
<dbReference type="EMBL" id="DS989861">
    <property type="protein sequence ID" value="EDX72885.1"/>
    <property type="molecule type" value="Genomic_DNA"/>
</dbReference>
<evidence type="ECO:0000256" key="1">
    <source>
        <dbReference type="ARBA" id="ARBA00004651"/>
    </source>
</evidence>
<dbReference type="Pfam" id="PF02254">
    <property type="entry name" value="TrkA_N"/>
    <property type="match status" value="1"/>
</dbReference>
<feature type="transmembrane region" description="Helical" evidence="2">
    <location>
        <begin position="74"/>
        <end position="95"/>
    </location>
</feature>
<dbReference type="SUPFAM" id="SSF51735">
    <property type="entry name" value="NAD(P)-binding Rossmann-fold domains"/>
    <property type="match status" value="1"/>
</dbReference>
<dbReference type="Gene3D" id="1.10.287.70">
    <property type="match status" value="1"/>
</dbReference>
<dbReference type="PROSITE" id="PS51202">
    <property type="entry name" value="RCK_C"/>
    <property type="match status" value="1"/>
</dbReference>
<dbReference type="InterPro" id="IPR003148">
    <property type="entry name" value="RCK_N"/>
</dbReference>
<feature type="domain" description="RCK N-terminal" evidence="3">
    <location>
        <begin position="115"/>
        <end position="232"/>
    </location>
</feature>
<dbReference type="InterPro" id="IPR050721">
    <property type="entry name" value="Trk_Ktr_HKT_K-transport"/>
</dbReference>
<organism evidence="5 6">
    <name type="scientific">Coleofasciculus chthonoplastes PCC 7420</name>
    <dbReference type="NCBI Taxonomy" id="118168"/>
    <lineage>
        <taxon>Bacteria</taxon>
        <taxon>Bacillati</taxon>
        <taxon>Cyanobacteriota</taxon>
        <taxon>Cyanophyceae</taxon>
        <taxon>Coleofasciculales</taxon>
        <taxon>Coleofasciculaceae</taxon>
        <taxon>Coleofasciculus</taxon>
    </lineage>
</organism>
<comment type="subcellular location">
    <subcellularLocation>
        <location evidence="1">Cell membrane</location>
        <topology evidence="1">Multi-pass membrane protein</topology>
    </subcellularLocation>
</comment>
<dbReference type="eggNOG" id="COG1226">
    <property type="taxonomic scope" value="Bacteria"/>
</dbReference>
<evidence type="ECO:0000259" key="3">
    <source>
        <dbReference type="PROSITE" id="PS51201"/>
    </source>
</evidence>
<dbReference type="OrthoDB" id="9785285at2"/>
<keyword evidence="2" id="KW-0472">Membrane</keyword>
<feature type="transmembrane region" description="Helical" evidence="2">
    <location>
        <begin position="47"/>
        <end position="68"/>
    </location>
</feature>
<dbReference type="SUPFAM" id="SSF81324">
    <property type="entry name" value="Voltage-gated potassium channels"/>
    <property type="match status" value="1"/>
</dbReference>
<dbReference type="PANTHER" id="PTHR43833:SF11">
    <property type="entry name" value="VOLTAGE-GATED POTASSIUM CHANNEL KCH"/>
    <property type="match status" value="1"/>
</dbReference>
<dbReference type="GO" id="GO:0006813">
    <property type="term" value="P:potassium ion transport"/>
    <property type="evidence" value="ECO:0007669"/>
    <property type="project" value="InterPro"/>
</dbReference>
<evidence type="ECO:0000313" key="5">
    <source>
        <dbReference type="EMBL" id="EDX72885.1"/>
    </source>
</evidence>
<dbReference type="Gene3D" id="3.40.50.720">
    <property type="entry name" value="NAD(P)-binding Rossmann-like Domain"/>
    <property type="match status" value="1"/>
</dbReference>
<reference evidence="5 6" key="1">
    <citation type="submission" date="2008-07" db="EMBL/GenBank/DDBJ databases">
        <authorList>
            <person name="Tandeau de Marsac N."/>
            <person name="Ferriera S."/>
            <person name="Johnson J."/>
            <person name="Kravitz S."/>
            <person name="Beeson K."/>
            <person name="Sutton G."/>
            <person name="Rogers Y.-H."/>
            <person name="Friedman R."/>
            <person name="Frazier M."/>
            <person name="Venter J.C."/>
        </authorList>
    </citation>
    <scope>NUCLEOTIDE SEQUENCE [LARGE SCALE GENOMIC DNA]</scope>
    <source>
        <strain evidence="5 6">PCC 7420</strain>
    </source>
</reference>
<accession>B4VYU8</accession>
<dbReference type="InterPro" id="IPR006037">
    <property type="entry name" value="RCK_C"/>
</dbReference>
<dbReference type="GO" id="GO:0008324">
    <property type="term" value="F:monoatomic cation transmembrane transporter activity"/>
    <property type="evidence" value="ECO:0007669"/>
    <property type="project" value="InterPro"/>
</dbReference>
<dbReference type="GO" id="GO:0005886">
    <property type="term" value="C:plasma membrane"/>
    <property type="evidence" value="ECO:0007669"/>
    <property type="project" value="UniProtKB-SubCell"/>
</dbReference>
<keyword evidence="2" id="KW-0812">Transmembrane</keyword>
<dbReference type="PROSITE" id="PS51201">
    <property type="entry name" value="RCK_N"/>
    <property type="match status" value="1"/>
</dbReference>
<dbReference type="Proteomes" id="UP000003835">
    <property type="component" value="Unassembled WGS sequence"/>
</dbReference>
<protein>
    <submittedName>
        <fullName evidence="5">TrkA-N domain family</fullName>
    </submittedName>
</protein>
<dbReference type="HOGENOM" id="CLU_050982_0_1_3"/>
<keyword evidence="2" id="KW-1133">Transmembrane helix</keyword>
<name>B4VYU8_9CYAN</name>
<evidence type="ECO:0000313" key="6">
    <source>
        <dbReference type="Proteomes" id="UP000003835"/>
    </source>
</evidence>
<proteinExistence type="predicted"/>
<dbReference type="PANTHER" id="PTHR43833">
    <property type="entry name" value="POTASSIUM CHANNEL PROTEIN 2-RELATED-RELATED"/>
    <property type="match status" value="1"/>
</dbReference>
<evidence type="ECO:0000259" key="4">
    <source>
        <dbReference type="PROSITE" id="PS51202"/>
    </source>
</evidence>
<dbReference type="InterPro" id="IPR036291">
    <property type="entry name" value="NAD(P)-bd_dom_sf"/>
</dbReference>
<dbReference type="InterPro" id="IPR013099">
    <property type="entry name" value="K_chnl_dom"/>
</dbReference>
<keyword evidence="6" id="KW-1185">Reference proteome</keyword>